<dbReference type="AlphaFoldDB" id="A0AAD5M152"/>
<accession>A0AAD5M152</accession>
<sequence length="101" mass="11376">MAEFMCDFGSVPAFRPRVPTDRAIIVACKRAARQRIDYMGQGLGLGEIHKDNDKQNNDLFVFLNSNSVAYESRDDHELFSVQTLFSRVAASLTSAIMVYHC</sequence>
<keyword evidence="2" id="KW-1185">Reference proteome</keyword>
<comment type="caution">
    <text evidence="1">The sequence shown here is derived from an EMBL/GenBank/DDBJ whole genome shotgun (WGS) entry which is preliminary data.</text>
</comment>
<dbReference type="Proteomes" id="UP001196413">
    <property type="component" value="Unassembled WGS sequence"/>
</dbReference>
<name>A0AAD5M152_PARTN</name>
<evidence type="ECO:0000313" key="2">
    <source>
        <dbReference type="Proteomes" id="UP001196413"/>
    </source>
</evidence>
<evidence type="ECO:0000313" key="1">
    <source>
        <dbReference type="EMBL" id="KAJ1349265.1"/>
    </source>
</evidence>
<dbReference type="EMBL" id="JAHQIW010000634">
    <property type="protein sequence ID" value="KAJ1349265.1"/>
    <property type="molecule type" value="Genomic_DNA"/>
</dbReference>
<gene>
    <name evidence="1" type="ORF">KIN20_004749</name>
</gene>
<proteinExistence type="predicted"/>
<reference evidence="1" key="1">
    <citation type="submission" date="2021-06" db="EMBL/GenBank/DDBJ databases">
        <title>Parelaphostrongylus tenuis whole genome reference sequence.</title>
        <authorList>
            <person name="Garwood T.J."/>
            <person name="Larsen P.A."/>
            <person name="Fountain-Jones N.M."/>
            <person name="Garbe J.R."/>
            <person name="Macchietto M.G."/>
            <person name="Kania S.A."/>
            <person name="Gerhold R.W."/>
            <person name="Richards J.E."/>
            <person name="Wolf T.M."/>
        </authorList>
    </citation>
    <scope>NUCLEOTIDE SEQUENCE</scope>
    <source>
        <strain evidence="1">MNPRO001-30</strain>
        <tissue evidence="1">Meninges</tissue>
    </source>
</reference>
<organism evidence="1 2">
    <name type="scientific">Parelaphostrongylus tenuis</name>
    <name type="common">Meningeal worm</name>
    <dbReference type="NCBI Taxonomy" id="148309"/>
    <lineage>
        <taxon>Eukaryota</taxon>
        <taxon>Metazoa</taxon>
        <taxon>Ecdysozoa</taxon>
        <taxon>Nematoda</taxon>
        <taxon>Chromadorea</taxon>
        <taxon>Rhabditida</taxon>
        <taxon>Rhabditina</taxon>
        <taxon>Rhabditomorpha</taxon>
        <taxon>Strongyloidea</taxon>
        <taxon>Metastrongylidae</taxon>
        <taxon>Parelaphostrongylus</taxon>
    </lineage>
</organism>
<protein>
    <submittedName>
        <fullName evidence="1">Uncharacterized protein</fullName>
    </submittedName>
</protein>